<evidence type="ECO:0000259" key="2">
    <source>
        <dbReference type="PROSITE" id="PS50883"/>
    </source>
</evidence>
<dbReference type="InterPro" id="IPR052155">
    <property type="entry name" value="Biofilm_reg_signaling"/>
</dbReference>
<dbReference type="PANTHER" id="PTHR44757">
    <property type="entry name" value="DIGUANYLATE CYCLASE DGCP"/>
    <property type="match status" value="1"/>
</dbReference>
<dbReference type="InterPro" id="IPR001633">
    <property type="entry name" value="EAL_dom"/>
</dbReference>
<keyword evidence="1" id="KW-0812">Transmembrane</keyword>
<feature type="transmembrane region" description="Helical" evidence="1">
    <location>
        <begin position="64"/>
        <end position="86"/>
    </location>
</feature>
<accession>A0A2A4HWX6</accession>
<reference evidence="4 5" key="1">
    <citation type="submission" date="2017-09" db="EMBL/GenBank/DDBJ databases">
        <title>Sphingomonas ginsenosidimutans KACC 14949, whole genome shotgun sequence.</title>
        <authorList>
            <person name="Feng G."/>
            <person name="Zhu H."/>
        </authorList>
    </citation>
    <scope>NUCLEOTIDE SEQUENCE [LARGE SCALE GENOMIC DNA]</scope>
    <source>
        <strain evidence="4 5">KACC 14949</strain>
    </source>
</reference>
<dbReference type="Proteomes" id="UP000218784">
    <property type="component" value="Unassembled WGS sequence"/>
</dbReference>
<dbReference type="AlphaFoldDB" id="A0A2A4HWX6"/>
<protein>
    <submittedName>
        <fullName evidence="4">GGDEF-domain containing protein</fullName>
    </submittedName>
</protein>
<dbReference type="NCBIfam" id="TIGR00254">
    <property type="entry name" value="GGDEF"/>
    <property type="match status" value="1"/>
</dbReference>
<feature type="domain" description="EAL" evidence="2">
    <location>
        <begin position="346"/>
        <end position="599"/>
    </location>
</feature>
<name>A0A2A4HWX6_9SPHN</name>
<dbReference type="SMART" id="SM00267">
    <property type="entry name" value="GGDEF"/>
    <property type="match status" value="1"/>
</dbReference>
<evidence type="ECO:0000259" key="3">
    <source>
        <dbReference type="PROSITE" id="PS50887"/>
    </source>
</evidence>
<dbReference type="PROSITE" id="PS50887">
    <property type="entry name" value="GGDEF"/>
    <property type="match status" value="1"/>
</dbReference>
<feature type="transmembrane region" description="Helical" evidence="1">
    <location>
        <begin position="92"/>
        <end position="113"/>
    </location>
</feature>
<dbReference type="PANTHER" id="PTHR44757:SF2">
    <property type="entry name" value="BIOFILM ARCHITECTURE MAINTENANCE PROTEIN MBAA"/>
    <property type="match status" value="1"/>
</dbReference>
<dbReference type="Gene3D" id="3.20.20.450">
    <property type="entry name" value="EAL domain"/>
    <property type="match status" value="1"/>
</dbReference>
<dbReference type="PROSITE" id="PS50883">
    <property type="entry name" value="EAL"/>
    <property type="match status" value="1"/>
</dbReference>
<dbReference type="InterPro" id="IPR043128">
    <property type="entry name" value="Rev_trsase/Diguanyl_cyclase"/>
</dbReference>
<evidence type="ECO:0000313" key="4">
    <source>
        <dbReference type="EMBL" id="PCG08177.1"/>
    </source>
</evidence>
<proteinExistence type="predicted"/>
<evidence type="ECO:0000313" key="5">
    <source>
        <dbReference type="Proteomes" id="UP000218784"/>
    </source>
</evidence>
<dbReference type="InterPro" id="IPR029787">
    <property type="entry name" value="Nucleotide_cyclase"/>
</dbReference>
<gene>
    <name evidence="4" type="ORF">COA17_14000</name>
</gene>
<dbReference type="InterPro" id="IPR000160">
    <property type="entry name" value="GGDEF_dom"/>
</dbReference>
<organism evidence="4 5">
    <name type="scientific">Sphingomonas ginsenosidimutans</name>
    <dbReference type="NCBI Taxonomy" id="862134"/>
    <lineage>
        <taxon>Bacteria</taxon>
        <taxon>Pseudomonadati</taxon>
        <taxon>Pseudomonadota</taxon>
        <taxon>Alphaproteobacteria</taxon>
        <taxon>Sphingomonadales</taxon>
        <taxon>Sphingomonadaceae</taxon>
        <taxon>Sphingomonas</taxon>
    </lineage>
</organism>
<dbReference type="CDD" id="cd01949">
    <property type="entry name" value="GGDEF"/>
    <property type="match status" value="1"/>
</dbReference>
<keyword evidence="1" id="KW-1133">Transmembrane helix</keyword>
<feature type="domain" description="GGDEF" evidence="3">
    <location>
        <begin position="200"/>
        <end position="337"/>
    </location>
</feature>
<comment type="caution">
    <text evidence="4">The sequence shown here is derived from an EMBL/GenBank/DDBJ whole genome shotgun (WGS) entry which is preliminary data.</text>
</comment>
<sequence length="604" mass="64577">MPGRSRRSAAPIPATAVRARFTSFFAGRARPTLNLLLSNPCATATTVGDEGAATSMAIAGHRKLTLLGLGTTTALVLPLVAAIAMPDHRLDHMLIATLPFMAVGWLVTVYWLVRVRSGISAAVARVETAAGGDLTTPIPAEAAAITPKLAYAIDTLFARLRDDLSQANDSAARDPLTGLASRSHFLREVDEMIERMPGDGGAALFFVDLDRFKAINDTRGHACGDRLLAKVADRLRAITSTVCPDGSLIGRLAGDEFTLMCPTLDDDATIDTIGQAILSTLEAPFAIDGASIAVGASVGVARYPDHGATLRDLMAAADAAMYHSKAGGRGRVSQYDAKLASELDDRNRLDRELRAAVRQEQFALAFQPQIALADGALLVSEALLRWRHPTQGLRPAAEFLSRAEITGQMGAISDWVAHHAADTAARWHREGRAGRLALNVGRQQVDDTEFLTRLMEAFLEARAPLARLEVELPESVAMSCSRAALDMLATLRRAGARITIDDFGIGESNVQRLRALPVDRIKLDRVLVRDVAVDHGARTILHALVGLVHGLGCDAVAEGVETDAQIDVLRVMGCDAIQGYAVARPMEDEALARWIGVNAARARA</sequence>
<dbReference type="EMBL" id="NWVD01000007">
    <property type="protein sequence ID" value="PCG08177.1"/>
    <property type="molecule type" value="Genomic_DNA"/>
</dbReference>
<dbReference type="Pfam" id="PF00563">
    <property type="entry name" value="EAL"/>
    <property type="match status" value="1"/>
</dbReference>
<evidence type="ECO:0000256" key="1">
    <source>
        <dbReference type="SAM" id="Phobius"/>
    </source>
</evidence>
<dbReference type="InterPro" id="IPR035919">
    <property type="entry name" value="EAL_sf"/>
</dbReference>
<keyword evidence="5" id="KW-1185">Reference proteome</keyword>
<dbReference type="SUPFAM" id="SSF141868">
    <property type="entry name" value="EAL domain-like"/>
    <property type="match status" value="1"/>
</dbReference>
<dbReference type="CDD" id="cd01948">
    <property type="entry name" value="EAL"/>
    <property type="match status" value="1"/>
</dbReference>
<keyword evidence="1" id="KW-0472">Membrane</keyword>
<dbReference type="Gene3D" id="3.30.70.270">
    <property type="match status" value="1"/>
</dbReference>
<dbReference type="SMART" id="SM00052">
    <property type="entry name" value="EAL"/>
    <property type="match status" value="1"/>
</dbReference>
<dbReference type="SUPFAM" id="SSF55073">
    <property type="entry name" value="Nucleotide cyclase"/>
    <property type="match status" value="1"/>
</dbReference>
<dbReference type="Pfam" id="PF00990">
    <property type="entry name" value="GGDEF"/>
    <property type="match status" value="1"/>
</dbReference>